<organism evidence="2 3">
    <name type="scientific">Shiella aurantiaca</name>
    <dbReference type="NCBI Taxonomy" id="3058365"/>
    <lineage>
        <taxon>Bacteria</taxon>
        <taxon>Pseudomonadati</taxon>
        <taxon>Bacteroidota</taxon>
        <taxon>Cytophagia</taxon>
        <taxon>Cytophagales</taxon>
        <taxon>Shiellaceae</taxon>
        <taxon>Shiella</taxon>
    </lineage>
</organism>
<evidence type="ECO:0000256" key="1">
    <source>
        <dbReference type="SAM" id="Phobius"/>
    </source>
</evidence>
<name>A0ABT8F1G0_9BACT</name>
<dbReference type="EMBL" id="JAUHJS010000001">
    <property type="protein sequence ID" value="MDN4164275.1"/>
    <property type="molecule type" value="Genomic_DNA"/>
</dbReference>
<protein>
    <recommendedName>
        <fullName evidence="4">MFS transporter</fullName>
    </recommendedName>
</protein>
<dbReference type="Gene3D" id="1.20.1250.20">
    <property type="entry name" value="MFS general substrate transporter like domains"/>
    <property type="match status" value="1"/>
</dbReference>
<keyword evidence="1" id="KW-1133">Transmembrane helix</keyword>
<reference evidence="2" key="1">
    <citation type="submission" date="2023-06" db="EMBL/GenBank/DDBJ databases">
        <title>Cytophagales bacterium Strain LB-30, isolated from soil.</title>
        <authorList>
            <person name="Liu B."/>
        </authorList>
    </citation>
    <scope>NUCLEOTIDE SEQUENCE</scope>
    <source>
        <strain evidence="2">LB-30</strain>
    </source>
</reference>
<feature type="transmembrane region" description="Helical" evidence="1">
    <location>
        <begin position="45"/>
        <end position="67"/>
    </location>
</feature>
<feature type="transmembrane region" description="Helical" evidence="1">
    <location>
        <begin position="258"/>
        <end position="278"/>
    </location>
</feature>
<feature type="transmembrane region" description="Helical" evidence="1">
    <location>
        <begin position="310"/>
        <end position="333"/>
    </location>
</feature>
<feature type="transmembrane region" description="Helical" evidence="1">
    <location>
        <begin position="143"/>
        <end position="165"/>
    </location>
</feature>
<feature type="transmembrane region" description="Helical" evidence="1">
    <location>
        <begin position="108"/>
        <end position="131"/>
    </location>
</feature>
<evidence type="ECO:0008006" key="4">
    <source>
        <dbReference type="Google" id="ProtNLM"/>
    </source>
</evidence>
<sequence length="364" mass="40071">MIFSKDIKWKQLWSLVALHASIIIGWIAYYNYQPKLLAQYNYQDYGFFLVIAQAIILFITPPVAGWLGDRYRKRSGHRLPIIAMGISFAAMIFMTVAFTLIINPPEAFLFLLPVLIILWLISMSIFTSPALSTSELFAPSGKLPTVVAILSIVSGLLYSIEPIIVDIIDFWGAPFTFFAGGALVFVSGYYLRNSITNSTITDTVPENTVDDSGIMSYVRIFFVGLAFGLVTAVIFNILPDKIGDKFTNLLNLGWQGKAWVSVFLALSAILCIPISAWVEKTGLQKSLRIGLIFSLLLISTILSTSNTSTLLILLFMFAAAYSVLSVSALPMALTRSGLTHKVLAIGIFFSGVELPNSIIDALMY</sequence>
<feature type="transmembrane region" description="Helical" evidence="1">
    <location>
        <begin position="171"/>
        <end position="191"/>
    </location>
</feature>
<dbReference type="InterPro" id="IPR036259">
    <property type="entry name" value="MFS_trans_sf"/>
</dbReference>
<dbReference type="RefSeq" id="WP_320002801.1">
    <property type="nucleotide sequence ID" value="NZ_JAUHJS010000001.1"/>
</dbReference>
<evidence type="ECO:0000313" key="2">
    <source>
        <dbReference type="EMBL" id="MDN4164275.1"/>
    </source>
</evidence>
<dbReference type="SUPFAM" id="SSF103473">
    <property type="entry name" value="MFS general substrate transporter"/>
    <property type="match status" value="2"/>
</dbReference>
<proteinExistence type="predicted"/>
<feature type="transmembrane region" description="Helical" evidence="1">
    <location>
        <begin position="217"/>
        <end position="238"/>
    </location>
</feature>
<feature type="transmembrane region" description="Helical" evidence="1">
    <location>
        <begin position="287"/>
        <end position="304"/>
    </location>
</feature>
<feature type="transmembrane region" description="Helical" evidence="1">
    <location>
        <begin position="12"/>
        <end position="33"/>
    </location>
</feature>
<evidence type="ECO:0000313" key="3">
    <source>
        <dbReference type="Proteomes" id="UP001168552"/>
    </source>
</evidence>
<comment type="caution">
    <text evidence="2">The sequence shown here is derived from an EMBL/GenBank/DDBJ whole genome shotgun (WGS) entry which is preliminary data.</text>
</comment>
<keyword evidence="1" id="KW-0472">Membrane</keyword>
<dbReference type="Proteomes" id="UP001168552">
    <property type="component" value="Unassembled WGS sequence"/>
</dbReference>
<accession>A0ABT8F1G0</accession>
<gene>
    <name evidence="2" type="ORF">QWY31_02115</name>
</gene>
<keyword evidence="1" id="KW-0812">Transmembrane</keyword>
<keyword evidence="3" id="KW-1185">Reference proteome</keyword>
<feature type="transmembrane region" description="Helical" evidence="1">
    <location>
        <begin position="79"/>
        <end position="102"/>
    </location>
</feature>